<dbReference type="AlphaFoldDB" id="A0A1E5P5R8"/>
<dbReference type="Proteomes" id="UP000095759">
    <property type="component" value="Unassembled WGS sequence"/>
</dbReference>
<evidence type="ECO:0000256" key="1">
    <source>
        <dbReference type="SAM" id="MobiDB-lite"/>
    </source>
</evidence>
<dbReference type="InterPro" id="IPR011024">
    <property type="entry name" value="G_crystallin-like"/>
</dbReference>
<feature type="signal peptide" evidence="2">
    <location>
        <begin position="1"/>
        <end position="27"/>
    </location>
</feature>
<comment type="caution">
    <text evidence="3">The sequence shown here is derived from an EMBL/GenBank/DDBJ whole genome shotgun (WGS) entry which is preliminary data.</text>
</comment>
<dbReference type="Gene3D" id="2.60.20.10">
    <property type="entry name" value="Crystallins"/>
    <property type="match status" value="1"/>
</dbReference>
<dbReference type="RefSeq" id="WP_069933101.1">
    <property type="nucleotide sequence ID" value="NZ_MEHJ01000001.1"/>
</dbReference>
<gene>
    <name evidence="3" type="ORF">AS594_10685</name>
</gene>
<feature type="region of interest" description="Disordered" evidence="1">
    <location>
        <begin position="177"/>
        <end position="197"/>
    </location>
</feature>
<sequence length="197" mass="21139">MRTRTKLAVTATAGAMAVLGLAGPTSASTTLEAKIASEVKQAGLSRSEAAGLQKQIDQQLATTPGGEQTGVNEISWRGGKAVMTFPLPGEKRARAVNEPLGALGTPNCNYAWTCLYEHANFDGRRLTWSDCNFENLANWGFNDKTTSWHNNQTRGTQTHVYNWTGSSWALLWTSTAPSSSSNVGSANNDKADGLWVC</sequence>
<keyword evidence="2" id="KW-0732">Signal</keyword>
<dbReference type="SUPFAM" id="SSF49695">
    <property type="entry name" value="gamma-Crystallin-like"/>
    <property type="match status" value="1"/>
</dbReference>
<evidence type="ECO:0000313" key="3">
    <source>
        <dbReference type="EMBL" id="OEJ24875.1"/>
    </source>
</evidence>
<dbReference type="EMBL" id="MEHJ01000001">
    <property type="protein sequence ID" value="OEJ24875.1"/>
    <property type="molecule type" value="Genomic_DNA"/>
</dbReference>
<proteinExistence type="predicted"/>
<accession>A0A1E5P5R8</accession>
<dbReference type="OrthoDB" id="3539349at2"/>
<dbReference type="Pfam" id="PF03995">
    <property type="entry name" value="Inhibitor_I36"/>
    <property type="match status" value="1"/>
</dbReference>
<reference evidence="3 4" key="1">
    <citation type="submission" date="2016-08" db="EMBL/GenBank/DDBJ databases">
        <title>Complete genome sequence of Streptomyces agglomeratus strain 6-3-2, a novel anti-MRSA actinomycete isolated from Wuli of Tebit, China.</title>
        <authorList>
            <person name="Chen X."/>
        </authorList>
    </citation>
    <scope>NUCLEOTIDE SEQUENCE [LARGE SCALE GENOMIC DNA]</scope>
    <source>
        <strain evidence="3 4">6-3-2</strain>
    </source>
</reference>
<evidence type="ECO:0000256" key="2">
    <source>
        <dbReference type="SAM" id="SignalP"/>
    </source>
</evidence>
<evidence type="ECO:0008006" key="5">
    <source>
        <dbReference type="Google" id="ProtNLM"/>
    </source>
</evidence>
<organism evidence="3 4">
    <name type="scientific">Streptomyces agglomeratus</name>
    <dbReference type="NCBI Taxonomy" id="285458"/>
    <lineage>
        <taxon>Bacteria</taxon>
        <taxon>Bacillati</taxon>
        <taxon>Actinomycetota</taxon>
        <taxon>Actinomycetes</taxon>
        <taxon>Kitasatosporales</taxon>
        <taxon>Streptomycetaceae</taxon>
        <taxon>Streptomyces</taxon>
    </lineage>
</organism>
<feature type="chain" id="PRO_5009182979" description="Peptidase inhibitor family I36 protein" evidence="2">
    <location>
        <begin position="28"/>
        <end position="197"/>
    </location>
</feature>
<feature type="compositionally biased region" description="Polar residues" evidence="1">
    <location>
        <begin position="177"/>
        <end position="188"/>
    </location>
</feature>
<keyword evidence="4" id="KW-1185">Reference proteome</keyword>
<name>A0A1E5P5R8_9ACTN</name>
<evidence type="ECO:0000313" key="4">
    <source>
        <dbReference type="Proteomes" id="UP000095759"/>
    </source>
</evidence>
<protein>
    <recommendedName>
        <fullName evidence="5">Peptidase inhibitor family I36 protein</fullName>
    </recommendedName>
</protein>